<accession>A0A0F9AL90</accession>
<proteinExistence type="predicted"/>
<sequence>MAIVRACDYLERQQIEKESLADYDWREIVYEQEEMIKEDLGY</sequence>
<evidence type="ECO:0000313" key="1">
    <source>
        <dbReference type="EMBL" id="KKK72941.1"/>
    </source>
</evidence>
<name>A0A0F9AL90_9ZZZZ</name>
<protein>
    <submittedName>
        <fullName evidence="1">Uncharacterized protein</fullName>
    </submittedName>
</protein>
<reference evidence="1" key="1">
    <citation type="journal article" date="2015" name="Nature">
        <title>Complex archaea that bridge the gap between prokaryotes and eukaryotes.</title>
        <authorList>
            <person name="Spang A."/>
            <person name="Saw J.H."/>
            <person name="Jorgensen S.L."/>
            <person name="Zaremba-Niedzwiedzka K."/>
            <person name="Martijn J."/>
            <person name="Lind A.E."/>
            <person name="van Eijk R."/>
            <person name="Schleper C."/>
            <person name="Guy L."/>
            <person name="Ettema T.J."/>
        </authorList>
    </citation>
    <scope>NUCLEOTIDE SEQUENCE</scope>
</reference>
<organism evidence="1">
    <name type="scientific">marine sediment metagenome</name>
    <dbReference type="NCBI Taxonomy" id="412755"/>
    <lineage>
        <taxon>unclassified sequences</taxon>
        <taxon>metagenomes</taxon>
        <taxon>ecological metagenomes</taxon>
    </lineage>
</organism>
<dbReference type="AlphaFoldDB" id="A0A0F9AL90"/>
<dbReference type="EMBL" id="LAZR01057007">
    <property type="protein sequence ID" value="KKK72941.1"/>
    <property type="molecule type" value="Genomic_DNA"/>
</dbReference>
<comment type="caution">
    <text evidence="1">The sequence shown here is derived from an EMBL/GenBank/DDBJ whole genome shotgun (WGS) entry which is preliminary data.</text>
</comment>
<gene>
    <name evidence="1" type="ORF">LCGC14_2898850</name>
</gene>